<feature type="coiled-coil region" evidence="4">
    <location>
        <begin position="8"/>
        <end position="73"/>
    </location>
</feature>
<gene>
    <name evidence="5" type="ORF">LCGC14_1834090</name>
</gene>
<sequence>MSLKRIKNSILTDAKKEAERIVEDAKERLQEKVRDEKSKIEEGLKEKYTRLGKKLEEDKKRELIEQRTNYRMELLGFKNNIIEEVFKKAEEKFISDEQYWRSMEKWLKDINDAGQILVNTRDSKRFNSEFINKISKKDNLVLDKKNIDIKGGFILRTARFEIDHTLDTILGNLRIELVPLIARELFSE</sequence>
<evidence type="ECO:0000256" key="2">
    <source>
        <dbReference type="ARBA" id="ARBA00022448"/>
    </source>
</evidence>
<dbReference type="AlphaFoldDB" id="A0A0F9H3D8"/>
<dbReference type="Gene3D" id="3.30.2320.30">
    <property type="entry name" value="ATP synthase, E subunit, C-terminal"/>
    <property type="match status" value="1"/>
</dbReference>
<dbReference type="GO" id="GO:0033178">
    <property type="term" value="C:proton-transporting two-sector ATPase complex, catalytic domain"/>
    <property type="evidence" value="ECO:0007669"/>
    <property type="project" value="InterPro"/>
</dbReference>
<dbReference type="InterPro" id="IPR002842">
    <property type="entry name" value="ATPase_V1_Esu"/>
</dbReference>
<evidence type="ECO:0000256" key="1">
    <source>
        <dbReference type="ARBA" id="ARBA00005901"/>
    </source>
</evidence>
<dbReference type="Pfam" id="PF01991">
    <property type="entry name" value="vATP-synt_E"/>
    <property type="match status" value="1"/>
</dbReference>
<evidence type="ECO:0000256" key="3">
    <source>
        <dbReference type="ARBA" id="ARBA00023065"/>
    </source>
</evidence>
<evidence type="ECO:0008006" key="6">
    <source>
        <dbReference type="Google" id="ProtNLM"/>
    </source>
</evidence>
<evidence type="ECO:0000256" key="4">
    <source>
        <dbReference type="SAM" id="Coils"/>
    </source>
</evidence>
<keyword evidence="4" id="KW-0175">Coiled coil</keyword>
<reference evidence="5" key="1">
    <citation type="journal article" date="2015" name="Nature">
        <title>Complex archaea that bridge the gap between prokaryotes and eukaryotes.</title>
        <authorList>
            <person name="Spang A."/>
            <person name="Saw J.H."/>
            <person name="Jorgensen S.L."/>
            <person name="Zaremba-Niedzwiedzka K."/>
            <person name="Martijn J."/>
            <person name="Lind A.E."/>
            <person name="van Eijk R."/>
            <person name="Schleper C."/>
            <person name="Guy L."/>
            <person name="Ettema T.J."/>
        </authorList>
    </citation>
    <scope>NUCLEOTIDE SEQUENCE</scope>
</reference>
<organism evidence="5">
    <name type="scientific">marine sediment metagenome</name>
    <dbReference type="NCBI Taxonomy" id="412755"/>
    <lineage>
        <taxon>unclassified sequences</taxon>
        <taxon>metagenomes</taxon>
        <taxon>ecological metagenomes</taxon>
    </lineage>
</organism>
<keyword evidence="3" id="KW-0406">Ion transport</keyword>
<dbReference type="SUPFAM" id="SSF160527">
    <property type="entry name" value="V-type ATPase subunit E-like"/>
    <property type="match status" value="1"/>
</dbReference>
<dbReference type="GO" id="GO:0046961">
    <property type="term" value="F:proton-transporting ATPase activity, rotational mechanism"/>
    <property type="evidence" value="ECO:0007669"/>
    <property type="project" value="InterPro"/>
</dbReference>
<dbReference type="InterPro" id="IPR038495">
    <property type="entry name" value="ATPase_E_C"/>
</dbReference>
<proteinExistence type="inferred from homology"/>
<name>A0A0F9H3D8_9ZZZZ</name>
<protein>
    <recommendedName>
        <fullName evidence="6">V-ATPase subunit E</fullName>
    </recommendedName>
</protein>
<keyword evidence="2" id="KW-0813">Transport</keyword>
<dbReference type="EMBL" id="LAZR01018160">
    <property type="protein sequence ID" value="KKL97476.1"/>
    <property type="molecule type" value="Genomic_DNA"/>
</dbReference>
<comment type="similarity">
    <text evidence="1">Belongs to the V-ATPase E subunit family.</text>
</comment>
<accession>A0A0F9H3D8</accession>
<comment type="caution">
    <text evidence="5">The sequence shown here is derived from an EMBL/GenBank/DDBJ whole genome shotgun (WGS) entry which is preliminary data.</text>
</comment>
<dbReference type="Gene3D" id="1.20.5.620">
    <property type="entry name" value="F1F0 ATP synthase subunit B, membrane domain"/>
    <property type="match status" value="1"/>
</dbReference>
<evidence type="ECO:0000313" key="5">
    <source>
        <dbReference type="EMBL" id="KKL97476.1"/>
    </source>
</evidence>